<name>A0A183EF01_9BILA</name>
<dbReference type="InterPro" id="IPR001791">
    <property type="entry name" value="Laminin_G"/>
</dbReference>
<proteinExistence type="predicted"/>
<accession>A0A183EF01</accession>
<dbReference type="WBParaSite" id="GPUH_0001956701-mRNA-1">
    <property type="protein sequence ID" value="GPUH_0001956701-mRNA-1"/>
    <property type="gene ID" value="GPUH_0001956701"/>
</dbReference>
<dbReference type="Pfam" id="PF02210">
    <property type="entry name" value="Laminin_G_2"/>
    <property type="match status" value="1"/>
</dbReference>
<dbReference type="Proteomes" id="UP000271098">
    <property type="component" value="Unassembled WGS sequence"/>
</dbReference>
<feature type="domain" description="Laminin G" evidence="1">
    <location>
        <begin position="2"/>
        <end position="52"/>
    </location>
</feature>
<keyword evidence="3" id="KW-1185">Reference proteome</keyword>
<evidence type="ECO:0000313" key="2">
    <source>
        <dbReference type="EMBL" id="VDN34049.1"/>
    </source>
</evidence>
<organism evidence="4">
    <name type="scientific">Gongylonema pulchrum</name>
    <dbReference type="NCBI Taxonomy" id="637853"/>
    <lineage>
        <taxon>Eukaryota</taxon>
        <taxon>Metazoa</taxon>
        <taxon>Ecdysozoa</taxon>
        <taxon>Nematoda</taxon>
        <taxon>Chromadorea</taxon>
        <taxon>Rhabditida</taxon>
        <taxon>Spirurina</taxon>
        <taxon>Spiruromorpha</taxon>
        <taxon>Spiruroidea</taxon>
        <taxon>Gongylonematidae</taxon>
        <taxon>Gongylonema</taxon>
    </lineage>
</organism>
<dbReference type="Gene3D" id="2.60.120.200">
    <property type="match status" value="1"/>
</dbReference>
<protein>
    <submittedName>
        <fullName evidence="4">LAM_G_DOMAIN domain-containing protein</fullName>
    </submittedName>
</protein>
<reference evidence="2 3" key="2">
    <citation type="submission" date="2018-11" db="EMBL/GenBank/DDBJ databases">
        <authorList>
            <consortium name="Pathogen Informatics"/>
        </authorList>
    </citation>
    <scope>NUCLEOTIDE SEQUENCE [LARGE SCALE GENOMIC DNA]</scope>
</reference>
<dbReference type="EMBL" id="UYRT01088705">
    <property type="protein sequence ID" value="VDN34049.1"/>
    <property type="molecule type" value="Genomic_DNA"/>
</dbReference>
<sequence length="72" mass="8185">MLKNSQVHLIAGSKGKKKELTVEEKVNDGSWKMIRLRSKRRAVKLTVEKCDEAGFCEQCKNNRCVAIASDFE</sequence>
<reference evidence="4" key="1">
    <citation type="submission" date="2016-06" db="UniProtKB">
        <authorList>
            <consortium name="WormBaseParasite"/>
        </authorList>
    </citation>
    <scope>IDENTIFICATION</scope>
</reference>
<evidence type="ECO:0000313" key="3">
    <source>
        <dbReference type="Proteomes" id="UP000271098"/>
    </source>
</evidence>
<evidence type="ECO:0000313" key="4">
    <source>
        <dbReference type="WBParaSite" id="GPUH_0001956701-mRNA-1"/>
    </source>
</evidence>
<evidence type="ECO:0000259" key="1">
    <source>
        <dbReference type="Pfam" id="PF02210"/>
    </source>
</evidence>
<dbReference type="AlphaFoldDB" id="A0A183EF01"/>
<gene>
    <name evidence="2" type="ORF">GPUH_LOCUS19542</name>
</gene>